<dbReference type="KEGG" id="nhm:NHE_0083"/>
<dbReference type="OrthoDB" id="3481760at2"/>
<sequence length="201" mass="22317">MKTLGNTSDKKAAEEKRIRQKKFWRNCGLATCCVLWLLVLAAYSALRPPWKDGKGIAKGLHLWVAILSLMVGLWVLSWLLDANRSRGAGESEDSDTRAAVFAGFSLFPFVPAAMIFIVHDALFVGAYPGYYDPAAVIAEVFFLSLTLLILFIGSLVALFERRPSEEPNEWVREGTPSPRSELSQPKGESVVNRSMHIFSPD</sequence>
<accession>X5HJ27</accession>
<evidence type="ECO:0000313" key="3">
    <source>
        <dbReference type="EMBL" id="AHX11054.1"/>
    </source>
</evidence>
<dbReference type="Proteomes" id="UP000023755">
    <property type="component" value="Chromosome"/>
</dbReference>
<evidence type="ECO:0000313" key="4">
    <source>
        <dbReference type="Proteomes" id="UP000023755"/>
    </source>
</evidence>
<evidence type="ECO:0008006" key="5">
    <source>
        <dbReference type="Google" id="ProtNLM"/>
    </source>
</evidence>
<organism evidence="3 4">
    <name type="scientific">Neorickettsia helminthoeca str. Oregon</name>
    <dbReference type="NCBI Taxonomy" id="1286528"/>
    <lineage>
        <taxon>Bacteria</taxon>
        <taxon>Pseudomonadati</taxon>
        <taxon>Pseudomonadota</taxon>
        <taxon>Alphaproteobacteria</taxon>
        <taxon>Rickettsiales</taxon>
        <taxon>Anaplasmataceae</taxon>
        <taxon>Neorickettsia</taxon>
    </lineage>
</organism>
<feature type="transmembrane region" description="Helical" evidence="2">
    <location>
        <begin position="60"/>
        <end position="80"/>
    </location>
</feature>
<keyword evidence="4" id="KW-1185">Reference proteome</keyword>
<name>X5HJ27_9RICK</name>
<feature type="transmembrane region" description="Helical" evidence="2">
    <location>
        <begin position="100"/>
        <end position="122"/>
    </location>
</feature>
<proteinExistence type="predicted"/>
<protein>
    <recommendedName>
        <fullName evidence="5">Transmembrane protein</fullName>
    </recommendedName>
</protein>
<feature type="region of interest" description="Disordered" evidence="1">
    <location>
        <begin position="166"/>
        <end position="201"/>
    </location>
</feature>
<keyword evidence="2" id="KW-1133">Transmembrane helix</keyword>
<dbReference type="HOGENOM" id="CLU_1359210_0_0_5"/>
<dbReference type="EMBL" id="CP007481">
    <property type="protein sequence ID" value="AHX11054.1"/>
    <property type="molecule type" value="Genomic_DNA"/>
</dbReference>
<gene>
    <name evidence="3" type="ORF">NHE_0083</name>
</gene>
<keyword evidence="2" id="KW-0812">Transmembrane</keyword>
<evidence type="ECO:0000256" key="1">
    <source>
        <dbReference type="SAM" id="MobiDB-lite"/>
    </source>
</evidence>
<dbReference type="RefSeq" id="WP_038558759.1">
    <property type="nucleotide sequence ID" value="NZ_CP007481.1"/>
</dbReference>
<reference evidence="3 4" key="1">
    <citation type="submission" date="2014-03" db="EMBL/GenBank/DDBJ databases">
        <title>Sequencing and Comparison of Genomes and Transcriptome Profiles of Human Ehrlichiosis Agents.</title>
        <authorList>
            <person name="Lin M."/>
            <person name="Daugherty S.C."/>
            <person name="Nagaraj S."/>
            <person name="Cheng Z."/>
            <person name="Xiong Q."/>
            <person name="Lin F.-Y."/>
            <person name="Sengamalay N."/>
            <person name="Ott S."/>
            <person name="Godinez A."/>
            <person name="Tallon L.J."/>
            <person name="Sadzewicz L."/>
            <person name="Fraser C.M."/>
            <person name="Dunning Hotopp J.C."/>
            <person name="Rikihisa Y."/>
        </authorList>
    </citation>
    <scope>NUCLEOTIDE SEQUENCE [LARGE SCALE GENOMIC DNA]</scope>
    <source>
        <strain evidence="3 4">Oregon</strain>
    </source>
</reference>
<dbReference type="AlphaFoldDB" id="X5HJ27"/>
<keyword evidence="2" id="KW-0472">Membrane</keyword>
<feature type="transmembrane region" description="Helical" evidence="2">
    <location>
        <begin position="134"/>
        <end position="159"/>
    </location>
</feature>
<evidence type="ECO:0000256" key="2">
    <source>
        <dbReference type="SAM" id="Phobius"/>
    </source>
</evidence>